<evidence type="ECO:0000256" key="1">
    <source>
        <dbReference type="ARBA" id="ARBA00022559"/>
    </source>
</evidence>
<dbReference type="InterPro" id="IPR013740">
    <property type="entry name" value="Redoxin"/>
</dbReference>
<evidence type="ECO:0000256" key="6">
    <source>
        <dbReference type="RuleBase" id="RU366011"/>
    </source>
</evidence>
<comment type="similarity">
    <text evidence="6">Belongs to the peroxiredoxin family. Prx5 subfamily.</text>
</comment>
<protein>
    <recommendedName>
        <fullName evidence="6">Glutathione-dependent peroxiredoxin</fullName>
        <ecNumber evidence="6">1.11.1.27</ecNumber>
    </recommendedName>
</protein>
<dbReference type="EC" id="1.11.1.27" evidence="6"/>
<dbReference type="PANTHER" id="PTHR10430">
    <property type="entry name" value="PEROXIREDOXIN"/>
    <property type="match status" value="1"/>
</dbReference>
<dbReference type="GO" id="GO:0005737">
    <property type="term" value="C:cytoplasm"/>
    <property type="evidence" value="ECO:0007669"/>
    <property type="project" value="TreeGrafter"/>
</dbReference>
<dbReference type="PROSITE" id="PS51352">
    <property type="entry name" value="THIOREDOXIN_2"/>
    <property type="match status" value="1"/>
</dbReference>
<dbReference type="STRING" id="445710.ATSB10_06010"/>
<organism evidence="8 9">
    <name type="scientific">Dyella thiooxydans</name>
    <dbReference type="NCBI Taxonomy" id="445710"/>
    <lineage>
        <taxon>Bacteria</taxon>
        <taxon>Pseudomonadati</taxon>
        <taxon>Pseudomonadota</taxon>
        <taxon>Gammaproteobacteria</taxon>
        <taxon>Lysobacterales</taxon>
        <taxon>Rhodanobacteraceae</taxon>
        <taxon>Dyella</taxon>
    </lineage>
</organism>
<keyword evidence="1 6" id="KW-0575">Peroxidase</keyword>
<dbReference type="FunFam" id="3.40.30.10:FF:000020">
    <property type="entry name" value="Peroxiredoxin"/>
    <property type="match status" value="1"/>
</dbReference>
<dbReference type="OrthoDB" id="9800621at2"/>
<dbReference type="GO" id="GO:0008379">
    <property type="term" value="F:thioredoxin peroxidase activity"/>
    <property type="evidence" value="ECO:0007669"/>
    <property type="project" value="InterPro"/>
</dbReference>
<dbReference type="GO" id="GO:0034599">
    <property type="term" value="P:cellular response to oxidative stress"/>
    <property type="evidence" value="ECO:0007669"/>
    <property type="project" value="InterPro"/>
</dbReference>
<keyword evidence="9" id="KW-1185">Reference proteome</keyword>
<dbReference type="RefSeq" id="WP_063670347.1">
    <property type="nucleotide sequence ID" value="NZ_CP014841.1"/>
</dbReference>
<sequence>MTIQTGQPLPDVPLAVVDGGERQNTRSGELFAGRRVVMFAVPGAFTPTCSEKHLPGFVARFDAFRARGFEVFCLSVNDAFVMQAWALAQGVPPGLKMLADGNGEFTRALGLELDGSAYGMGLRVRRFALVAEDGVVTALAVEAPGEFRVSSAEAMLEAIGG</sequence>
<dbReference type="EMBL" id="CP014841">
    <property type="protein sequence ID" value="AND68055.1"/>
    <property type="molecule type" value="Genomic_DNA"/>
</dbReference>
<dbReference type="GO" id="GO:0042744">
    <property type="term" value="P:hydrogen peroxide catabolic process"/>
    <property type="evidence" value="ECO:0007669"/>
    <property type="project" value="TreeGrafter"/>
</dbReference>
<proteinExistence type="inferred from homology"/>
<dbReference type="InterPro" id="IPR037944">
    <property type="entry name" value="PRX5-like"/>
</dbReference>
<feature type="active site" description="Cysteine sulfenic acid (-SOH) intermediate" evidence="5">
    <location>
        <position position="49"/>
    </location>
</feature>
<dbReference type="PATRIC" id="fig|445710.3.peg.595"/>
<keyword evidence="3 6" id="KW-0560">Oxidoreductase</keyword>
<dbReference type="Proteomes" id="UP000077255">
    <property type="component" value="Chromosome"/>
</dbReference>
<keyword evidence="2 6" id="KW-0049">Antioxidant</keyword>
<evidence type="ECO:0000259" key="7">
    <source>
        <dbReference type="PROSITE" id="PS51352"/>
    </source>
</evidence>
<dbReference type="InterPro" id="IPR013766">
    <property type="entry name" value="Thioredoxin_domain"/>
</dbReference>
<accession>A0A161JCU3</accession>
<comment type="function">
    <text evidence="6">Thiol-specific peroxidase that catalyzes the reduction of hydrogen peroxide and organic hydroperoxides to water and alcohols, respectively. Plays a role in cell protection against oxidative stress by detoxifying peroxides.</text>
</comment>
<dbReference type="CDD" id="cd03013">
    <property type="entry name" value="PRX5_like"/>
    <property type="match status" value="1"/>
</dbReference>
<dbReference type="KEGG" id="dtx:ATSB10_06010"/>
<dbReference type="AlphaFoldDB" id="A0A161JCU3"/>
<dbReference type="PANTHER" id="PTHR10430:SF16">
    <property type="entry name" value="PEROXIREDOXIN-5, MITOCHONDRIAL"/>
    <property type="match status" value="1"/>
</dbReference>
<reference evidence="8 9" key="1">
    <citation type="submission" date="2016-02" db="EMBL/GenBank/DDBJ databases">
        <title>Complete genome sequencing and analysis of ATSB10, Dyella thiooxydans isolated from rhizosphere soil of sunflower (Helianthus annuus L.).</title>
        <authorList>
            <person name="Lee Y."/>
            <person name="Hwangbo K."/>
            <person name="Chung H."/>
            <person name="Yoo J."/>
            <person name="Kim K.Y."/>
            <person name="Sa T.M."/>
            <person name="Um Y."/>
            <person name="Madhaiyan M."/>
        </authorList>
    </citation>
    <scope>NUCLEOTIDE SEQUENCE [LARGE SCALE GENOMIC DNA]</scope>
    <source>
        <strain evidence="8 9">ATSB10</strain>
    </source>
</reference>
<dbReference type="GO" id="GO:0045454">
    <property type="term" value="P:cell redox homeostasis"/>
    <property type="evidence" value="ECO:0007669"/>
    <property type="project" value="TreeGrafter"/>
</dbReference>
<name>A0A161JCU3_9GAMM</name>
<gene>
    <name evidence="8" type="ORF">ATSB10_06010</name>
</gene>
<dbReference type="SUPFAM" id="SSF52833">
    <property type="entry name" value="Thioredoxin-like"/>
    <property type="match status" value="1"/>
</dbReference>
<dbReference type="Gene3D" id="3.40.30.10">
    <property type="entry name" value="Glutaredoxin"/>
    <property type="match status" value="1"/>
</dbReference>
<evidence type="ECO:0000256" key="2">
    <source>
        <dbReference type="ARBA" id="ARBA00022862"/>
    </source>
</evidence>
<keyword evidence="4 6" id="KW-0676">Redox-active center</keyword>
<comment type="catalytic activity">
    <reaction evidence="6">
        <text>a hydroperoxide + 2 glutathione = an alcohol + glutathione disulfide + H2O</text>
        <dbReference type="Rhea" id="RHEA:62632"/>
        <dbReference type="ChEBI" id="CHEBI:15377"/>
        <dbReference type="ChEBI" id="CHEBI:30879"/>
        <dbReference type="ChEBI" id="CHEBI:35924"/>
        <dbReference type="ChEBI" id="CHEBI:57925"/>
        <dbReference type="ChEBI" id="CHEBI:58297"/>
        <dbReference type="EC" id="1.11.1.27"/>
    </reaction>
</comment>
<dbReference type="InterPro" id="IPR036249">
    <property type="entry name" value="Thioredoxin-like_sf"/>
</dbReference>
<dbReference type="Pfam" id="PF08534">
    <property type="entry name" value="Redoxin"/>
    <property type="match status" value="1"/>
</dbReference>
<evidence type="ECO:0000313" key="8">
    <source>
        <dbReference type="EMBL" id="AND68055.1"/>
    </source>
</evidence>
<evidence type="ECO:0000313" key="9">
    <source>
        <dbReference type="Proteomes" id="UP000077255"/>
    </source>
</evidence>
<evidence type="ECO:0000256" key="3">
    <source>
        <dbReference type="ARBA" id="ARBA00023002"/>
    </source>
</evidence>
<evidence type="ECO:0000256" key="5">
    <source>
        <dbReference type="PIRSR" id="PIRSR637944-1"/>
    </source>
</evidence>
<feature type="domain" description="Thioredoxin" evidence="7">
    <location>
        <begin position="3"/>
        <end position="161"/>
    </location>
</feature>
<evidence type="ECO:0000256" key="4">
    <source>
        <dbReference type="ARBA" id="ARBA00023284"/>
    </source>
</evidence>